<evidence type="ECO:0000313" key="2">
    <source>
        <dbReference type="EMBL" id="CAF1171777.1"/>
    </source>
</evidence>
<keyword evidence="1" id="KW-0812">Transmembrane</keyword>
<organism evidence="2 3">
    <name type="scientific">Adineta ricciae</name>
    <name type="common">Rotifer</name>
    <dbReference type="NCBI Taxonomy" id="249248"/>
    <lineage>
        <taxon>Eukaryota</taxon>
        <taxon>Metazoa</taxon>
        <taxon>Spiralia</taxon>
        <taxon>Gnathifera</taxon>
        <taxon>Rotifera</taxon>
        <taxon>Eurotatoria</taxon>
        <taxon>Bdelloidea</taxon>
        <taxon>Adinetida</taxon>
        <taxon>Adinetidae</taxon>
        <taxon>Adineta</taxon>
    </lineage>
</organism>
<gene>
    <name evidence="2" type="ORF">XAT740_LOCUS22074</name>
</gene>
<proteinExistence type="predicted"/>
<name>A0A814UBH9_ADIRI</name>
<keyword evidence="1" id="KW-0472">Membrane</keyword>
<feature type="transmembrane region" description="Helical" evidence="1">
    <location>
        <begin position="33"/>
        <end position="50"/>
    </location>
</feature>
<evidence type="ECO:0000313" key="3">
    <source>
        <dbReference type="Proteomes" id="UP000663828"/>
    </source>
</evidence>
<reference evidence="2" key="1">
    <citation type="submission" date="2021-02" db="EMBL/GenBank/DDBJ databases">
        <authorList>
            <person name="Nowell W R."/>
        </authorList>
    </citation>
    <scope>NUCLEOTIDE SEQUENCE</scope>
</reference>
<feature type="transmembrane region" description="Helical" evidence="1">
    <location>
        <begin position="56"/>
        <end position="79"/>
    </location>
</feature>
<dbReference type="EMBL" id="CAJNOR010001610">
    <property type="protein sequence ID" value="CAF1171777.1"/>
    <property type="molecule type" value="Genomic_DNA"/>
</dbReference>
<comment type="caution">
    <text evidence="2">The sequence shown here is derived from an EMBL/GenBank/DDBJ whole genome shotgun (WGS) entry which is preliminary data.</text>
</comment>
<dbReference type="AlphaFoldDB" id="A0A814UBH9"/>
<keyword evidence="1" id="KW-1133">Transmembrane helix</keyword>
<dbReference type="Proteomes" id="UP000663828">
    <property type="component" value="Unassembled WGS sequence"/>
</dbReference>
<evidence type="ECO:0000256" key="1">
    <source>
        <dbReference type="SAM" id="Phobius"/>
    </source>
</evidence>
<keyword evidence="3" id="KW-1185">Reference proteome</keyword>
<sequence length="109" mass="12634">MYGVRVILRLMTITCDGFNNDLKNTLKKEQSRRMLFSVIVLIQSVWGLLIDKKRLWYFTVLQVTSGVLALFLFLSATYLTQVNVIDPIPIENEQELEEANWEHSPSIES</sequence>
<accession>A0A814UBH9</accession>
<protein>
    <submittedName>
        <fullName evidence="2">Uncharacterized protein</fullName>
    </submittedName>
</protein>